<accession>A0ABT1DZD7</accession>
<evidence type="ECO:0000313" key="4">
    <source>
        <dbReference type="Proteomes" id="UP001523369"/>
    </source>
</evidence>
<feature type="compositionally biased region" description="Low complexity" evidence="1">
    <location>
        <begin position="196"/>
        <end position="232"/>
    </location>
</feature>
<keyword evidence="4" id="KW-1185">Reference proteome</keyword>
<proteinExistence type="predicted"/>
<dbReference type="EMBL" id="JAMYJR010000036">
    <property type="protein sequence ID" value="MCO8275275.1"/>
    <property type="molecule type" value="Genomic_DNA"/>
</dbReference>
<sequence>MSRQVRQRVTAIVLGGLIFGVPMLAIGSARADPIPEGDRAVTFSGNGMFSVSCSSRPSTESMTVPAESTIRVVNQTGYAAELLLGGDTRGTVPDDSSTDVIFRRGTTSVALRPNCAIGDDPTPMMVTASPSASAAGPADSDQARPSSADATPMSLAPDDDDRSPAGSSAPDVAPPAQRPSRVRPATTRPDPPRQPSQHTHSSGQATTTAAQAMPHGTAATTPKAKTKSLPSTAGSAAPAFAGMPPGDTPTLLPGVPNLDLDPVTVGTEPPAPAPVPTVIAAAEPVAALEPMREGNPLGLLALTAAVCVVGVTVAAIRAFVSQRANRAEIA</sequence>
<keyword evidence="2" id="KW-0812">Transmembrane</keyword>
<keyword evidence="2" id="KW-0472">Membrane</keyword>
<protein>
    <submittedName>
        <fullName evidence="3">Uncharacterized protein</fullName>
    </submittedName>
</protein>
<gene>
    <name evidence="3" type="ORF">M1L60_32305</name>
</gene>
<evidence type="ECO:0000256" key="1">
    <source>
        <dbReference type="SAM" id="MobiDB-lite"/>
    </source>
</evidence>
<feature type="region of interest" description="Disordered" evidence="1">
    <location>
        <begin position="112"/>
        <end position="249"/>
    </location>
</feature>
<keyword evidence="2" id="KW-1133">Transmembrane helix</keyword>
<organism evidence="3 4">
    <name type="scientific">Paractinoplanes aksuensis</name>
    <dbReference type="NCBI Taxonomy" id="2939490"/>
    <lineage>
        <taxon>Bacteria</taxon>
        <taxon>Bacillati</taxon>
        <taxon>Actinomycetota</taxon>
        <taxon>Actinomycetes</taxon>
        <taxon>Micromonosporales</taxon>
        <taxon>Micromonosporaceae</taxon>
        <taxon>Paractinoplanes</taxon>
    </lineage>
</organism>
<feature type="transmembrane region" description="Helical" evidence="2">
    <location>
        <begin position="297"/>
        <end position="320"/>
    </location>
</feature>
<name>A0ABT1DZD7_9ACTN</name>
<feature type="compositionally biased region" description="Low complexity" evidence="1">
    <location>
        <begin position="128"/>
        <end position="140"/>
    </location>
</feature>
<evidence type="ECO:0000313" key="3">
    <source>
        <dbReference type="EMBL" id="MCO8275275.1"/>
    </source>
</evidence>
<comment type="caution">
    <text evidence="3">The sequence shown here is derived from an EMBL/GenBank/DDBJ whole genome shotgun (WGS) entry which is preliminary data.</text>
</comment>
<reference evidence="3 4" key="1">
    <citation type="submission" date="2022-06" db="EMBL/GenBank/DDBJ databases">
        <title>New Species of the Genus Actinoplanes, ActinopZanes ferrugineus.</title>
        <authorList>
            <person name="Ding P."/>
        </authorList>
    </citation>
    <scope>NUCLEOTIDE SEQUENCE [LARGE SCALE GENOMIC DNA]</scope>
    <source>
        <strain evidence="3 4">TRM88003</strain>
    </source>
</reference>
<dbReference type="RefSeq" id="WP_253241342.1">
    <property type="nucleotide sequence ID" value="NZ_JAMYJR010000036.1"/>
</dbReference>
<dbReference type="Proteomes" id="UP001523369">
    <property type="component" value="Unassembled WGS sequence"/>
</dbReference>
<evidence type="ECO:0000256" key="2">
    <source>
        <dbReference type="SAM" id="Phobius"/>
    </source>
</evidence>